<protein>
    <submittedName>
        <fullName evidence="1">Uncharacterized protein</fullName>
    </submittedName>
</protein>
<sequence>MRKAETLNIYLWSLSMLADRFTTPAYLVGTIAQAQSETPLMGIISSSSCAPIKPPTHSPSPDLSHRTLQLKSPRTGWPETMALLGHKGDQPRPLASSPLSLWNKICNATFKLTGGMYLEGFGEYRESHQEVNRLRPILYWLFIAHLPRGRYLKGAGIRAAGYQPCQRCPMRETCQST</sequence>
<dbReference type="Proteomes" id="UP001178461">
    <property type="component" value="Chromosome 3"/>
</dbReference>
<keyword evidence="2" id="KW-1185">Reference proteome</keyword>
<proteinExistence type="predicted"/>
<evidence type="ECO:0000313" key="1">
    <source>
        <dbReference type="EMBL" id="CAI5769309.1"/>
    </source>
</evidence>
<dbReference type="AlphaFoldDB" id="A0AA35K1S1"/>
<organism evidence="1 2">
    <name type="scientific">Podarcis lilfordi</name>
    <name type="common">Lilford's wall lizard</name>
    <dbReference type="NCBI Taxonomy" id="74358"/>
    <lineage>
        <taxon>Eukaryota</taxon>
        <taxon>Metazoa</taxon>
        <taxon>Chordata</taxon>
        <taxon>Craniata</taxon>
        <taxon>Vertebrata</taxon>
        <taxon>Euteleostomi</taxon>
        <taxon>Lepidosauria</taxon>
        <taxon>Squamata</taxon>
        <taxon>Bifurcata</taxon>
        <taxon>Unidentata</taxon>
        <taxon>Episquamata</taxon>
        <taxon>Laterata</taxon>
        <taxon>Lacertibaenia</taxon>
        <taxon>Lacertidae</taxon>
        <taxon>Podarcis</taxon>
    </lineage>
</organism>
<dbReference type="EMBL" id="OX395128">
    <property type="protein sequence ID" value="CAI5769309.1"/>
    <property type="molecule type" value="Genomic_DNA"/>
</dbReference>
<accession>A0AA35K1S1</accession>
<evidence type="ECO:0000313" key="2">
    <source>
        <dbReference type="Proteomes" id="UP001178461"/>
    </source>
</evidence>
<name>A0AA35K1S1_9SAUR</name>
<gene>
    <name evidence="1" type="ORF">PODLI_1B008681</name>
</gene>
<reference evidence="1" key="1">
    <citation type="submission" date="2022-12" db="EMBL/GenBank/DDBJ databases">
        <authorList>
            <person name="Alioto T."/>
            <person name="Alioto T."/>
            <person name="Gomez Garrido J."/>
        </authorList>
    </citation>
    <scope>NUCLEOTIDE SEQUENCE</scope>
</reference>